<dbReference type="PANTHER" id="PTHR30386:SF28">
    <property type="entry name" value="EXPORTED PROTEIN"/>
    <property type="match status" value="1"/>
</dbReference>
<dbReference type="InterPro" id="IPR014710">
    <property type="entry name" value="RmlC-like_jellyroll"/>
</dbReference>
<dbReference type="CDD" id="cd00038">
    <property type="entry name" value="CAP_ED"/>
    <property type="match status" value="1"/>
</dbReference>
<dbReference type="EMBL" id="UINC01102601">
    <property type="protein sequence ID" value="SVC64352.1"/>
    <property type="molecule type" value="Genomic_DNA"/>
</dbReference>
<feature type="non-terminal residue" evidence="4">
    <location>
        <position position="1"/>
    </location>
</feature>
<keyword evidence="2" id="KW-0472">Membrane</keyword>
<evidence type="ECO:0000256" key="1">
    <source>
        <dbReference type="SAM" id="Coils"/>
    </source>
</evidence>
<keyword evidence="2" id="KW-0812">Transmembrane</keyword>
<dbReference type="PANTHER" id="PTHR30386">
    <property type="entry name" value="MEMBRANE FUSION SUBUNIT OF EMRAB-TOLC MULTIDRUG EFFLUX PUMP"/>
    <property type="match status" value="1"/>
</dbReference>
<reference evidence="4" key="1">
    <citation type="submission" date="2018-05" db="EMBL/GenBank/DDBJ databases">
        <authorList>
            <person name="Lanie J.A."/>
            <person name="Ng W.-L."/>
            <person name="Kazmierczak K.M."/>
            <person name="Andrzejewski T.M."/>
            <person name="Davidsen T.M."/>
            <person name="Wayne K.J."/>
            <person name="Tettelin H."/>
            <person name="Glass J.I."/>
            <person name="Rusch D."/>
            <person name="Podicherti R."/>
            <person name="Tsui H.-C.T."/>
            <person name="Winkler M.E."/>
        </authorList>
    </citation>
    <scope>NUCLEOTIDE SEQUENCE</scope>
</reference>
<keyword evidence="1" id="KW-0175">Coiled coil</keyword>
<dbReference type="InterPro" id="IPR018490">
    <property type="entry name" value="cNMP-bd_dom_sf"/>
</dbReference>
<keyword evidence="2" id="KW-1133">Transmembrane helix</keyword>
<dbReference type="InterPro" id="IPR000595">
    <property type="entry name" value="cNMP-bd_dom"/>
</dbReference>
<sequence length="363" mass="40641">FGELALIDGSPRSASARAQKESVVTEITSERFNDYIRTNPSAARKIMETLAGQIRTANNELAHAISNTEPILRVTDTEIVDEDRSDYEIEDTDAIYNRQPSRLVLFSLIAILSMLSFSIVFSYFSHVDIVVSARGKFTTKTPNISVQASSSSVIVALMAERGQTVEAGQVLALLDGTVAHTTLQSNSDKLLVVEGRLSRLRLEDEILNYDKTFPDQGDLDPLNYDILLKRVSEYQEKSRSFTLKINKLNQELDALVETVNILGRQKELKRKAQNALEILYDQGNTSLLTYLAAVDATLNAERIVLDAQNNFKKFETELSSIEADKKAFMAQWSSTASENIAKDEEIRSQLVQERILLRRGVEN</sequence>
<gene>
    <name evidence="4" type="ORF">METZ01_LOCUS317206</name>
</gene>
<protein>
    <recommendedName>
        <fullName evidence="3">Cyclic nucleotide-binding domain-containing protein</fullName>
    </recommendedName>
</protein>
<proteinExistence type="predicted"/>
<dbReference type="SUPFAM" id="SSF56954">
    <property type="entry name" value="Outer membrane efflux proteins (OEP)"/>
    <property type="match status" value="1"/>
</dbReference>
<dbReference type="AlphaFoldDB" id="A0A382NXA8"/>
<dbReference type="InterPro" id="IPR018488">
    <property type="entry name" value="cNMP-bd_CS"/>
</dbReference>
<dbReference type="Gene3D" id="2.60.120.10">
    <property type="entry name" value="Jelly Rolls"/>
    <property type="match status" value="1"/>
</dbReference>
<feature type="non-terminal residue" evidence="4">
    <location>
        <position position="363"/>
    </location>
</feature>
<feature type="domain" description="Cyclic nucleotide-binding" evidence="3">
    <location>
        <begin position="1"/>
        <end position="53"/>
    </location>
</feature>
<evidence type="ECO:0000256" key="2">
    <source>
        <dbReference type="SAM" id="Phobius"/>
    </source>
</evidence>
<name>A0A382NXA8_9ZZZZ</name>
<dbReference type="InterPro" id="IPR050739">
    <property type="entry name" value="MFP"/>
</dbReference>
<dbReference type="PROSITE" id="PS50042">
    <property type="entry name" value="CNMP_BINDING_3"/>
    <property type="match status" value="1"/>
</dbReference>
<feature type="coiled-coil region" evidence="1">
    <location>
        <begin position="231"/>
        <end position="265"/>
    </location>
</feature>
<accession>A0A382NXA8</accession>
<dbReference type="SUPFAM" id="SSF51206">
    <property type="entry name" value="cAMP-binding domain-like"/>
    <property type="match status" value="1"/>
</dbReference>
<dbReference type="PROSITE" id="PS00889">
    <property type="entry name" value="CNMP_BINDING_2"/>
    <property type="match status" value="1"/>
</dbReference>
<organism evidence="4">
    <name type="scientific">marine metagenome</name>
    <dbReference type="NCBI Taxonomy" id="408172"/>
    <lineage>
        <taxon>unclassified sequences</taxon>
        <taxon>metagenomes</taxon>
        <taxon>ecological metagenomes</taxon>
    </lineage>
</organism>
<evidence type="ECO:0000259" key="3">
    <source>
        <dbReference type="PROSITE" id="PS50042"/>
    </source>
</evidence>
<evidence type="ECO:0000313" key="4">
    <source>
        <dbReference type="EMBL" id="SVC64352.1"/>
    </source>
</evidence>
<feature type="transmembrane region" description="Helical" evidence="2">
    <location>
        <begin position="103"/>
        <end position="124"/>
    </location>
</feature>